<dbReference type="Gene3D" id="3.30.70.60">
    <property type="match status" value="1"/>
</dbReference>
<dbReference type="InterPro" id="IPR014717">
    <property type="entry name" value="Transl_elong_EF1B/ribsomal_bS6"/>
</dbReference>
<dbReference type="EMBL" id="JXMS01000020">
    <property type="protein sequence ID" value="OBQ46590.1"/>
    <property type="molecule type" value="Genomic_DNA"/>
</dbReference>
<dbReference type="GO" id="GO:0015627">
    <property type="term" value="C:type II protein secretion system complex"/>
    <property type="evidence" value="ECO:0007669"/>
    <property type="project" value="InterPro"/>
</dbReference>
<keyword evidence="1" id="KW-0175">Coiled coil</keyword>
<keyword evidence="2" id="KW-0472">Membrane</keyword>
<protein>
    <recommendedName>
        <fullName evidence="5">General secretion pathway protein GspM</fullName>
    </recommendedName>
</protein>
<evidence type="ECO:0000256" key="2">
    <source>
        <dbReference type="SAM" id="Phobius"/>
    </source>
</evidence>
<feature type="coiled-coil region" evidence="1">
    <location>
        <begin position="42"/>
        <end position="69"/>
    </location>
</feature>
<dbReference type="InterPro" id="IPR007690">
    <property type="entry name" value="T2SS_GspM"/>
</dbReference>
<dbReference type="Proteomes" id="UP000091979">
    <property type="component" value="Unassembled WGS sequence"/>
</dbReference>
<feature type="transmembrane region" description="Helical" evidence="2">
    <location>
        <begin position="7"/>
        <end position="29"/>
    </location>
</feature>
<dbReference type="Pfam" id="PF04612">
    <property type="entry name" value="T2SSM"/>
    <property type="match status" value="1"/>
</dbReference>
<keyword evidence="2" id="KW-1133">Transmembrane helix</keyword>
<evidence type="ECO:0000313" key="4">
    <source>
        <dbReference type="Proteomes" id="UP000091979"/>
    </source>
</evidence>
<dbReference type="AlphaFoldDB" id="A0A1B7XBB6"/>
<comment type="caution">
    <text evidence="3">The sequence shown here is derived from an EMBL/GenBank/DDBJ whole genome shotgun (WGS) entry which is preliminary data.</text>
</comment>
<dbReference type="STRING" id="1560234.SP90_11325"/>
<name>A0A1B7XBB6_9BACT</name>
<keyword evidence="2" id="KW-0812">Transmembrane</keyword>
<organism evidence="3 4">
    <name type="scientific">Halodesulfovibrio spirochaetisodalis</name>
    <dbReference type="NCBI Taxonomy" id="1560234"/>
    <lineage>
        <taxon>Bacteria</taxon>
        <taxon>Pseudomonadati</taxon>
        <taxon>Thermodesulfobacteriota</taxon>
        <taxon>Desulfovibrionia</taxon>
        <taxon>Desulfovibrionales</taxon>
        <taxon>Desulfovibrionaceae</taxon>
        <taxon>Halodesulfovibrio</taxon>
    </lineage>
</organism>
<evidence type="ECO:0000256" key="1">
    <source>
        <dbReference type="SAM" id="Coils"/>
    </source>
</evidence>
<gene>
    <name evidence="3" type="ORF">SP90_11325</name>
</gene>
<evidence type="ECO:0008006" key="5">
    <source>
        <dbReference type="Google" id="ProtNLM"/>
    </source>
</evidence>
<reference evidence="3 4" key="1">
    <citation type="submission" date="2015-01" db="EMBL/GenBank/DDBJ databases">
        <title>Desulfovibrio sp. JC271 draft genome sequence.</title>
        <authorList>
            <person name="Shivani Y."/>
            <person name="Subhash Y."/>
            <person name="Sasikala C."/>
            <person name="Ramana C.V."/>
        </authorList>
    </citation>
    <scope>NUCLEOTIDE SEQUENCE [LARGE SCALE GENOMIC DNA]</scope>
    <source>
        <strain evidence="3 4">JC271</strain>
    </source>
</reference>
<evidence type="ECO:0000313" key="3">
    <source>
        <dbReference type="EMBL" id="OBQ46590.1"/>
    </source>
</evidence>
<dbReference type="OrthoDB" id="5465088at2"/>
<keyword evidence="4" id="KW-1185">Reference proteome</keyword>
<sequence>MGQNQRTITLAICGVLLLGVLQFIALPMLDFKEEMTAQVKKNSKALSKLDVLTQEYSQLQAKRKALTSGTNANKGTLFAIVEKVAREQKINELIESVRPQRQELDNNLVEEKVQVRFDNLYQQDLMRFLYTVEKSLQGITVQNIEIRRTKDDLLKADLSLIMTTSKQL</sequence>
<dbReference type="GO" id="GO:0015628">
    <property type="term" value="P:protein secretion by the type II secretion system"/>
    <property type="evidence" value="ECO:0007669"/>
    <property type="project" value="InterPro"/>
</dbReference>
<accession>A0A1B7XBB6</accession>
<dbReference type="PATRIC" id="fig|1560234.3.peg.1347"/>
<dbReference type="RefSeq" id="WP_066856090.1">
    <property type="nucleotide sequence ID" value="NZ_JXMS01000020.1"/>
</dbReference>
<proteinExistence type="predicted"/>